<evidence type="ECO:0000259" key="2">
    <source>
        <dbReference type="Pfam" id="PF02397"/>
    </source>
</evidence>
<dbReference type="GO" id="GO:0016780">
    <property type="term" value="F:phosphotransferase activity, for other substituted phosphate groups"/>
    <property type="evidence" value="ECO:0007669"/>
    <property type="project" value="TreeGrafter"/>
</dbReference>
<sequence length="199" mass="22769">MKRVFDVSAALAMLVFLSPLMIAVAVMIKMKMGSPVVFSQRRPGYKGGPFDLHKFRTMTDVRGEDGELLPDEERLTDLGIMLRKYSLDELPQLINVLRGELSLVGPRPLLPQYMELYSRRQMKRHDVRPGITGWAQVNGRNRLSWEEKFEMDVWYVENRSFWLDIKIIAMTAGKVLKSEGISQEGESTARAFTGNTQDD</sequence>
<keyword evidence="4" id="KW-1185">Reference proteome</keyword>
<reference evidence="3 4" key="1">
    <citation type="submission" date="2015-04" db="EMBL/GenBank/DDBJ databases">
        <title>Taxonomic description and genome sequence of Salinicoccus sediminis sp. nov., a novel hyper halotolerant bacterium isolated from marine sediment.</title>
        <authorList>
            <person name="Mathan Kumar R."/>
            <person name="Kaur G."/>
            <person name="Kumar N."/>
            <person name="Kumar A."/>
            <person name="Singh N.K."/>
            <person name="Kaur N."/>
            <person name="Mayilraj S."/>
        </authorList>
    </citation>
    <scope>NUCLEOTIDE SEQUENCE [LARGE SCALE GENOMIC DNA]</scope>
    <source>
        <strain evidence="3 4">SV-16</strain>
    </source>
</reference>
<dbReference type="PATRIC" id="fig|1432562.3.peg.1964"/>
<protein>
    <submittedName>
        <fullName evidence="3">Sugar transferase</fullName>
    </submittedName>
</protein>
<evidence type="ECO:0000256" key="1">
    <source>
        <dbReference type="ARBA" id="ARBA00006464"/>
    </source>
</evidence>
<dbReference type="PANTHER" id="PTHR30576:SF8">
    <property type="entry name" value="UNDECAPRENYL-PHOSPHATE GALACTOSE PHOSPHOTRANSFERASE"/>
    <property type="match status" value="1"/>
</dbReference>
<dbReference type="EMBL" id="LAYZ01000024">
    <property type="protein sequence ID" value="KKK33911.1"/>
    <property type="molecule type" value="Genomic_DNA"/>
</dbReference>
<dbReference type="PANTHER" id="PTHR30576">
    <property type="entry name" value="COLANIC BIOSYNTHESIS UDP-GLUCOSE LIPID CARRIER TRANSFERASE"/>
    <property type="match status" value="1"/>
</dbReference>
<gene>
    <name evidence="3" type="ORF">WN59_09900</name>
</gene>
<dbReference type="STRING" id="1432562.WN59_09900"/>
<comment type="similarity">
    <text evidence="1">Belongs to the bacterial sugar transferase family.</text>
</comment>
<dbReference type="InterPro" id="IPR003362">
    <property type="entry name" value="Bact_transf"/>
</dbReference>
<dbReference type="AlphaFoldDB" id="A0A0M2SJS6"/>
<feature type="domain" description="Bacterial sugar transferase" evidence="2">
    <location>
        <begin position="2"/>
        <end position="177"/>
    </location>
</feature>
<evidence type="ECO:0000313" key="3">
    <source>
        <dbReference type="EMBL" id="KKK33911.1"/>
    </source>
</evidence>
<accession>A0A0M2SJS6</accession>
<comment type="caution">
    <text evidence="3">The sequence shown here is derived from an EMBL/GenBank/DDBJ whole genome shotgun (WGS) entry which is preliminary data.</text>
</comment>
<dbReference type="RefSeq" id="WP_046516627.1">
    <property type="nucleotide sequence ID" value="NZ_LAYZ01000024.1"/>
</dbReference>
<proteinExistence type="inferred from homology"/>
<dbReference type="Proteomes" id="UP000034287">
    <property type="component" value="Unassembled WGS sequence"/>
</dbReference>
<dbReference type="Pfam" id="PF02397">
    <property type="entry name" value="Bac_transf"/>
    <property type="match status" value="1"/>
</dbReference>
<organism evidence="3 4">
    <name type="scientific">Salinicoccus sediminis</name>
    <dbReference type="NCBI Taxonomy" id="1432562"/>
    <lineage>
        <taxon>Bacteria</taxon>
        <taxon>Bacillati</taxon>
        <taxon>Bacillota</taxon>
        <taxon>Bacilli</taxon>
        <taxon>Bacillales</taxon>
        <taxon>Staphylococcaceae</taxon>
        <taxon>Salinicoccus</taxon>
    </lineage>
</organism>
<keyword evidence="3" id="KW-0808">Transferase</keyword>
<evidence type="ECO:0000313" key="4">
    <source>
        <dbReference type="Proteomes" id="UP000034287"/>
    </source>
</evidence>
<dbReference type="OrthoDB" id="9808602at2"/>
<name>A0A0M2SJS6_9STAP</name>